<evidence type="ECO:0000313" key="2">
    <source>
        <dbReference type="Proteomes" id="UP000681075"/>
    </source>
</evidence>
<proteinExistence type="predicted"/>
<protein>
    <recommendedName>
        <fullName evidence="3">PAS fold-4 domain-containing protein</fullName>
    </recommendedName>
</protein>
<reference evidence="1" key="1">
    <citation type="submission" date="2021-02" db="EMBL/GenBank/DDBJ databases">
        <title>Genome sequence of Rhodospirillales sp. strain TMPK1 isolated from soil.</title>
        <authorList>
            <person name="Nakai R."/>
            <person name="Kusada H."/>
            <person name="Tamaki H."/>
        </authorList>
    </citation>
    <scope>NUCLEOTIDE SEQUENCE</scope>
    <source>
        <strain evidence="1">TMPK1</strain>
    </source>
</reference>
<evidence type="ECO:0008006" key="3">
    <source>
        <dbReference type="Google" id="ProtNLM"/>
    </source>
</evidence>
<accession>A0A8S8XJB6</accession>
<keyword evidence="2" id="KW-1185">Reference proteome</keyword>
<comment type="caution">
    <text evidence="1">The sequence shown here is derived from an EMBL/GenBank/DDBJ whole genome shotgun (WGS) entry which is preliminary data.</text>
</comment>
<evidence type="ECO:0000313" key="1">
    <source>
        <dbReference type="EMBL" id="GIL40840.1"/>
    </source>
</evidence>
<dbReference type="RefSeq" id="WP_420244059.1">
    <property type="nucleotide sequence ID" value="NZ_BOPV01000001.1"/>
</dbReference>
<name>A0A8S8XJB6_9PROT</name>
<dbReference type="Proteomes" id="UP000681075">
    <property type="component" value="Unassembled WGS sequence"/>
</dbReference>
<gene>
    <name evidence="1" type="ORF">TMPK1_30770</name>
</gene>
<organism evidence="1 2">
    <name type="scientific">Roseiterribacter gracilis</name>
    <dbReference type="NCBI Taxonomy" id="2812848"/>
    <lineage>
        <taxon>Bacteria</taxon>
        <taxon>Pseudomonadati</taxon>
        <taxon>Pseudomonadota</taxon>
        <taxon>Alphaproteobacteria</taxon>
        <taxon>Rhodospirillales</taxon>
        <taxon>Roseiterribacteraceae</taxon>
        <taxon>Roseiterribacter</taxon>
    </lineage>
</organism>
<dbReference type="EMBL" id="BOPV01000001">
    <property type="protein sequence ID" value="GIL40840.1"/>
    <property type="molecule type" value="Genomic_DNA"/>
</dbReference>
<dbReference type="AlphaFoldDB" id="A0A8S8XJB6"/>
<sequence length="101" mass="11417">MLLDVLPGPDFRYSHYGAGLTILFGNDFTNRTTSSLASPERQRVERDYLQALEGEPCFVTMERRIDGIRYRNVHKLILPLGTDGERVDALLVLLGVDPVRV</sequence>